<dbReference type="CDD" id="cd07067">
    <property type="entry name" value="HP_PGM_like"/>
    <property type="match status" value="1"/>
</dbReference>
<dbReference type="InterPro" id="IPR013078">
    <property type="entry name" value="His_Pase_superF_clade-1"/>
</dbReference>
<dbReference type="PANTHER" id="PTHR48100">
    <property type="entry name" value="BROAD-SPECIFICITY PHOSPHATASE YOR283W-RELATED"/>
    <property type="match status" value="1"/>
</dbReference>
<dbReference type="SMART" id="SM00855">
    <property type="entry name" value="PGAM"/>
    <property type="match status" value="1"/>
</dbReference>
<dbReference type="GO" id="GO:0016791">
    <property type="term" value="F:phosphatase activity"/>
    <property type="evidence" value="ECO:0007669"/>
    <property type="project" value="TreeGrafter"/>
</dbReference>
<dbReference type="SUPFAM" id="SSF53254">
    <property type="entry name" value="Phosphoglycerate mutase-like"/>
    <property type="match status" value="1"/>
</dbReference>
<organism evidence="1">
    <name type="scientific">marine metagenome</name>
    <dbReference type="NCBI Taxonomy" id="408172"/>
    <lineage>
        <taxon>unclassified sequences</taxon>
        <taxon>metagenomes</taxon>
        <taxon>ecological metagenomes</taxon>
    </lineage>
</organism>
<dbReference type="Gene3D" id="3.40.50.1240">
    <property type="entry name" value="Phosphoglycerate mutase-like"/>
    <property type="match status" value="1"/>
</dbReference>
<dbReference type="InterPro" id="IPR050275">
    <property type="entry name" value="PGM_Phosphatase"/>
</dbReference>
<evidence type="ECO:0008006" key="2">
    <source>
        <dbReference type="Google" id="ProtNLM"/>
    </source>
</evidence>
<dbReference type="InterPro" id="IPR029033">
    <property type="entry name" value="His_PPase_superfam"/>
</dbReference>
<gene>
    <name evidence="1" type="ORF">METZ01_LOCUS142350</name>
</gene>
<name>A0A381ZJQ4_9ZZZZ</name>
<dbReference type="PROSITE" id="PS00175">
    <property type="entry name" value="PG_MUTASE"/>
    <property type="match status" value="1"/>
</dbReference>
<proteinExistence type="predicted"/>
<sequence length="195" mass="22257">MTRLIMIRHGETNWNVETRKQGRNDQPLNAKGEMQAKLVAEYVKSKYQIKHVWTSPLKRCSDTAQLFNLPVSTSDLLVEIDYGEWEGMLQSEIDRKYPIQDHRNPIWREAPGGEQKSNLPIRGRKWIQESMINDEQGDVVLVGHGGSMKGLLVALLELPDYAMDIFQIDNCSVTTVEIRDGINMLTMLNHTAHLG</sequence>
<dbReference type="AlphaFoldDB" id="A0A381ZJQ4"/>
<reference evidence="1" key="1">
    <citation type="submission" date="2018-05" db="EMBL/GenBank/DDBJ databases">
        <authorList>
            <person name="Lanie J.A."/>
            <person name="Ng W.-L."/>
            <person name="Kazmierczak K.M."/>
            <person name="Andrzejewski T.M."/>
            <person name="Davidsen T.M."/>
            <person name="Wayne K.J."/>
            <person name="Tettelin H."/>
            <person name="Glass J.I."/>
            <person name="Rusch D."/>
            <person name="Podicherti R."/>
            <person name="Tsui H.-C.T."/>
            <person name="Winkler M.E."/>
        </authorList>
    </citation>
    <scope>NUCLEOTIDE SEQUENCE</scope>
</reference>
<accession>A0A381ZJQ4</accession>
<evidence type="ECO:0000313" key="1">
    <source>
        <dbReference type="EMBL" id="SVA89496.1"/>
    </source>
</evidence>
<dbReference type="InterPro" id="IPR001345">
    <property type="entry name" value="PG/BPGM_mutase_AS"/>
</dbReference>
<dbReference type="Pfam" id="PF00300">
    <property type="entry name" value="His_Phos_1"/>
    <property type="match status" value="1"/>
</dbReference>
<dbReference type="EMBL" id="UINC01021604">
    <property type="protein sequence ID" value="SVA89496.1"/>
    <property type="molecule type" value="Genomic_DNA"/>
</dbReference>
<protein>
    <recommendedName>
        <fullName evidence="2">Phosphoglycerate mutase (2,3-diphosphoglycerate-dependent)</fullName>
    </recommendedName>
</protein>